<dbReference type="GO" id="GO:0005524">
    <property type="term" value="F:ATP binding"/>
    <property type="evidence" value="ECO:0007669"/>
    <property type="project" value="InterPro"/>
</dbReference>
<dbReference type="GO" id="GO:0031122">
    <property type="term" value="P:cytoplasmic microtubule organization"/>
    <property type="evidence" value="ECO:0007669"/>
    <property type="project" value="TreeGrafter"/>
</dbReference>
<feature type="compositionally biased region" description="Low complexity" evidence="1">
    <location>
        <begin position="35"/>
        <end position="49"/>
    </location>
</feature>
<dbReference type="Gene3D" id="1.20.140.100">
    <property type="entry name" value="Dynein heavy chain, N-terminal domain 2"/>
    <property type="match status" value="1"/>
</dbReference>
<feature type="compositionally biased region" description="Basic and acidic residues" evidence="1">
    <location>
        <begin position="8"/>
        <end position="29"/>
    </location>
</feature>
<dbReference type="InterPro" id="IPR013602">
    <property type="entry name" value="Dynein_heavy_linker"/>
</dbReference>
<gene>
    <name evidence="4" type="ORF">STCU_07977</name>
</gene>
<accession>S9TWV8</accession>
<dbReference type="Pfam" id="PF12774">
    <property type="entry name" value="AAA_6"/>
    <property type="match status" value="1"/>
</dbReference>
<dbReference type="InterPro" id="IPR042228">
    <property type="entry name" value="Dynein_linker_3"/>
</dbReference>
<dbReference type="Gene3D" id="3.20.180.20">
    <property type="entry name" value="Dynein heavy chain, N-terminal domain 2"/>
    <property type="match status" value="1"/>
</dbReference>
<feature type="domain" description="Dynein heavy chain hydrolytic ATP-binding dynein motor region" evidence="3">
    <location>
        <begin position="1921"/>
        <end position="1972"/>
    </location>
</feature>
<dbReference type="PANTHER" id="PTHR10676:SF314">
    <property type="entry name" value="CYTOPLASMIC DYNEIN 1 HEAVY CHAIN 1"/>
    <property type="match status" value="1"/>
</dbReference>
<dbReference type="GO" id="GO:0051959">
    <property type="term" value="F:dynein light intermediate chain binding"/>
    <property type="evidence" value="ECO:0007669"/>
    <property type="project" value="InterPro"/>
</dbReference>
<evidence type="ECO:0000313" key="5">
    <source>
        <dbReference type="Proteomes" id="UP000015354"/>
    </source>
</evidence>
<dbReference type="PANTHER" id="PTHR10676">
    <property type="entry name" value="DYNEIN HEAVY CHAIN FAMILY PROTEIN"/>
    <property type="match status" value="1"/>
</dbReference>
<dbReference type="EMBL" id="ATMH01007977">
    <property type="protein sequence ID" value="EPY22982.1"/>
    <property type="molecule type" value="Genomic_DNA"/>
</dbReference>
<dbReference type="InterPro" id="IPR026983">
    <property type="entry name" value="DHC"/>
</dbReference>
<dbReference type="Gene3D" id="1.20.58.1120">
    <property type="match status" value="1"/>
</dbReference>
<feature type="domain" description="Dynein heavy chain linker" evidence="2">
    <location>
        <begin position="1364"/>
        <end position="1771"/>
    </location>
</feature>
<dbReference type="Gene3D" id="3.40.50.300">
    <property type="entry name" value="P-loop containing nucleotide triphosphate hydrolases"/>
    <property type="match status" value="1"/>
</dbReference>
<dbReference type="InterPro" id="IPR035699">
    <property type="entry name" value="AAA_6"/>
</dbReference>
<dbReference type="OrthoDB" id="14187at2759"/>
<reference evidence="4 5" key="1">
    <citation type="journal article" date="2013" name="PLoS ONE">
        <title>Predicting the Proteins of Angomonas deanei, Strigomonas culicis and Their Respective Endosymbionts Reveals New Aspects of the Trypanosomatidae Family.</title>
        <authorList>
            <person name="Motta M.C."/>
            <person name="Martins A.C."/>
            <person name="de Souza S.S."/>
            <person name="Catta-Preta C.M."/>
            <person name="Silva R."/>
            <person name="Klein C.C."/>
            <person name="de Almeida L.G."/>
            <person name="de Lima Cunha O."/>
            <person name="Ciapina L.P."/>
            <person name="Brocchi M."/>
            <person name="Colabardini A.C."/>
            <person name="de Araujo Lima B."/>
            <person name="Machado C.R."/>
            <person name="de Almeida Soares C.M."/>
            <person name="Probst C.M."/>
            <person name="de Menezes C.B."/>
            <person name="Thompson C.E."/>
            <person name="Bartholomeu D.C."/>
            <person name="Gradia D.F."/>
            <person name="Pavoni D.P."/>
            <person name="Grisard E.C."/>
            <person name="Fantinatti-Garboggini F."/>
            <person name="Marchini F.K."/>
            <person name="Rodrigues-Luiz G.F."/>
            <person name="Wagner G."/>
            <person name="Goldman G.H."/>
            <person name="Fietto J.L."/>
            <person name="Elias M.C."/>
            <person name="Goldman M.H."/>
            <person name="Sagot M.F."/>
            <person name="Pereira M."/>
            <person name="Stoco P.H."/>
            <person name="de Mendonca-Neto R.P."/>
            <person name="Teixeira S.M."/>
            <person name="Maciel T.E."/>
            <person name="de Oliveira Mendes T.A."/>
            <person name="Urmenyi T.P."/>
            <person name="de Souza W."/>
            <person name="Schenkman S."/>
            <person name="de Vasconcelos A.T."/>
        </authorList>
    </citation>
    <scope>NUCLEOTIDE SEQUENCE [LARGE SCALE GENOMIC DNA]</scope>
</reference>
<dbReference type="GO" id="GO:0007018">
    <property type="term" value="P:microtubule-based movement"/>
    <property type="evidence" value="ECO:0007669"/>
    <property type="project" value="InterPro"/>
</dbReference>
<organism evidence="4 5">
    <name type="scientific">Strigomonas culicis</name>
    <dbReference type="NCBI Taxonomy" id="28005"/>
    <lineage>
        <taxon>Eukaryota</taxon>
        <taxon>Discoba</taxon>
        <taxon>Euglenozoa</taxon>
        <taxon>Kinetoplastea</taxon>
        <taxon>Metakinetoplastina</taxon>
        <taxon>Trypanosomatida</taxon>
        <taxon>Trypanosomatidae</taxon>
        <taxon>Strigomonadinae</taxon>
        <taxon>Strigomonas</taxon>
    </lineage>
</organism>
<protein>
    <submittedName>
        <fullName evidence="4">Dynein heavy chain 1, cytosolic</fullName>
    </submittedName>
</protein>
<dbReference type="Pfam" id="PF08393">
    <property type="entry name" value="DHC_N2"/>
    <property type="match status" value="1"/>
</dbReference>
<dbReference type="InterPro" id="IPR027417">
    <property type="entry name" value="P-loop_NTPase"/>
</dbReference>
<dbReference type="Gene3D" id="1.10.287.2620">
    <property type="match status" value="1"/>
</dbReference>
<dbReference type="GO" id="GO:0008569">
    <property type="term" value="F:minus-end-directed microtubule motor activity"/>
    <property type="evidence" value="ECO:0007669"/>
    <property type="project" value="TreeGrafter"/>
</dbReference>
<dbReference type="GO" id="GO:0007052">
    <property type="term" value="P:mitotic spindle organization"/>
    <property type="evidence" value="ECO:0007669"/>
    <property type="project" value="TreeGrafter"/>
</dbReference>
<comment type="caution">
    <text evidence="4">The sequence shown here is derived from an EMBL/GenBank/DDBJ whole genome shotgun (WGS) entry which is preliminary data.</text>
</comment>
<proteinExistence type="predicted"/>
<feature type="region of interest" description="Disordered" evidence="1">
    <location>
        <begin position="1"/>
        <end position="60"/>
    </location>
</feature>
<dbReference type="GO" id="GO:0045505">
    <property type="term" value="F:dynein intermediate chain binding"/>
    <property type="evidence" value="ECO:0007669"/>
    <property type="project" value="InterPro"/>
</dbReference>
<evidence type="ECO:0000259" key="2">
    <source>
        <dbReference type="Pfam" id="PF08393"/>
    </source>
</evidence>
<dbReference type="InterPro" id="IPR042222">
    <property type="entry name" value="Dynein_2_N"/>
</dbReference>
<evidence type="ECO:0000256" key="1">
    <source>
        <dbReference type="SAM" id="MobiDB-lite"/>
    </source>
</evidence>
<dbReference type="GO" id="GO:0005868">
    <property type="term" value="C:cytoplasmic dynein complex"/>
    <property type="evidence" value="ECO:0007669"/>
    <property type="project" value="TreeGrafter"/>
</dbReference>
<evidence type="ECO:0000259" key="3">
    <source>
        <dbReference type="Pfam" id="PF12774"/>
    </source>
</evidence>
<sequence length="2028" mass="228933">MEALLDGKINEEEAAHAAEAESHVGRSDLSRSGSAEDPAAGPQPAAADPLGGEIESDGSEPSTWFVQRKLTYWQRVHVWAEEVLEQLQSREWRLVHRLLGHRVDTTYAPEYVRYGTTIRGYIQFLQSIPEKQIAAITFANFKLVVDEVLNSVCRPSKYPPRLVARLLYGILAEFSWAWVGLNEEQHTIGDELFLDAPPGEEPAAAEGTNAAALGYGVRTLRALRRSKDALDYLQDCYGERLRALSEQLSLSALRVPGEHGRVAALQARCIQLRDVLEGHFQLIRQLQVVFPQQLQRANSARNSLDAGKDMEGLKNFNLPSTINVTNLSSQSNQFLKDIEWAYQRLLASIGAVSPLSASIVHLAEAARAATSSHATACIWRIDSASEARFLAALQQYREQRDVCDEQIALIVGHLLSQELELHGGSEPSPVAPEMVSVHSRKGCIAYADLDTRMYRIFANFRFLRLEKTRRVVQSYQRPVSSKINHYIKAIQENYFSVAIAKREATINASLLRCSPTVAHLLWEIHLDECLRECVVRRDYVSEQGWHQLLSLRNVEHEWRLDAALAAFMGYPLSDLVTRELRLGSEVHGCAYALAYLLLLYPEEEMEWSADPHLAVARELVDTRDPGATLAAKDRLLLLGVVQAAKRVRAEIRNIRGTQNTIRERVEASVKAWCEAHRAFVASCETDATGAALCGPVLRVVEATPPPPDAAVAKAPVVHAGVPATVLTPSLRHSFTTSAGRPPLASPTPLIADSFNCVPSAAAMGGRHAYVVDVNFPWEIAVLEQDVRCLEKFGLLAGSMAGPAQAVRDFVHLNEHRHRLATCLVELLKIYYATVDREDEMVALLATEEYQMIQEALFTEGFALRWSDDGQVAQYTQALSEKVQHFVLTMQEVRDKTEAVASKIRSFHLRPFHPEGILQRTTEIARIAAALGLRCVNAHYWARTMQPLLDAALVQQIKYLLQGWTLDFTSMRDDSRYLDTRAQTEVYHLRPLRVRMRVVYKEVKLESQAATWRSYWMGELARYFQWIDVVPRLYNEDDVQKQDVEAAQTQVRQLQQIMRSGCPPEETQRGCVRLLAQLPSYALTEPLHAIEQCISDAVGVEEEWRQSQQFLNLDVGLLQQRLGSDLRKWRSTLQLMRKVTSRLMDYTQPNRLLGGILIVAEDAQMELGRKLDQVTEFTHNKFKDVLEREIEVMYEKVKTERTKLDALDVISTMSDAAAFLSEVPRLKAEMESNEAYVDLMVELEASLVKIGHVFPDAWLHATRVRDDYRSLKELIDRKMKALTARRPFLEQSALDTAATLEAKIRKLDEDVQAIDDGRAQRAPTATQRIIVRLHEEAKTLCDEAKRVAAIQQSLGLAPYDTALIERVLDDTEKMREVWDHVSRALTVIEELGATPFFEVVPRRLHEDLQRLGHDVDNFPPAIRGYRVCGELLETIEHVLACRRFIQDLRSDAMSPLERAQRHWLLLRQQLGANWVLESLRVQDIWDSDPNANAVIYNDVLELAQGERRIEVQLQQINAFWESFQFQLTVYKKHVALVRGWDQVFERLNDDLATFSGMRASPFFTAQQVIALTNESENRLNQLRQILETLLDIQKRWVYLDGIFSGNLEIRAQLPHDTVQFDRASKELLHVMPRPRANGALPEVRAQFFLEDEKLLLTLERISTQLAAVQRALTVYLDTQRRRFPRFFFVGDDDLLEILGNSRDPHFLSKHLRKMFTALASFTVEGTHLVGFSSAEGEDIRYVGSGPVFKDRPLYDWLQDAEQGMVATLRSRTLAAAAELTRAGSVSTAWMNSYPLQVMGLALQLWWTQLQERLFASDAVVTTRAAPRPADKAPLDSPAVAAMEDLLQHLASAVLGANLSVAARHRCEQAITIAVYQRDTSRALVAHQVRSRKDFEWLRVLRLYANSKQEVECHMADAMLVHGFEYGGAYDRLVQTPLTDKCYLTLMQAIHTRLGGSPVGPAGTGKTETVKALGGADRPTRARLQLRRHVRLPGGQPHPPRALPGRRVGLLRRVQPPRGAHHLGAVASRF</sequence>
<dbReference type="GO" id="GO:0005881">
    <property type="term" value="C:cytoplasmic microtubule"/>
    <property type="evidence" value="ECO:0007669"/>
    <property type="project" value="TreeGrafter"/>
</dbReference>
<keyword evidence="5" id="KW-1185">Reference proteome</keyword>
<name>S9TWV8_9TRYP</name>
<evidence type="ECO:0000313" key="4">
    <source>
        <dbReference type="EMBL" id="EPY22982.1"/>
    </source>
</evidence>
<dbReference type="GO" id="GO:0005938">
    <property type="term" value="C:cell cortex"/>
    <property type="evidence" value="ECO:0007669"/>
    <property type="project" value="TreeGrafter"/>
</dbReference>
<dbReference type="GO" id="GO:0007097">
    <property type="term" value="P:nuclear migration"/>
    <property type="evidence" value="ECO:0007669"/>
    <property type="project" value="TreeGrafter"/>
</dbReference>
<dbReference type="Proteomes" id="UP000015354">
    <property type="component" value="Unassembled WGS sequence"/>
</dbReference>